<evidence type="ECO:0000256" key="7">
    <source>
        <dbReference type="ARBA" id="ARBA00023015"/>
    </source>
</evidence>
<dbReference type="Gene3D" id="3.40.50.2300">
    <property type="match status" value="1"/>
</dbReference>
<keyword evidence="4" id="KW-0547">Nucleotide-binding</keyword>
<protein>
    <submittedName>
        <fullName evidence="14">Sigma-54-dependent Fis family transcriptional regulator</fullName>
    </submittedName>
</protein>
<gene>
    <name evidence="14" type="ORF">FRZ32_13785</name>
</gene>
<dbReference type="Pfam" id="PF00072">
    <property type="entry name" value="Response_reg"/>
    <property type="match status" value="1"/>
</dbReference>
<keyword evidence="2" id="KW-0963">Cytoplasm</keyword>
<comment type="caution">
    <text evidence="14">The sequence shown here is derived from an EMBL/GenBank/DDBJ whole genome shotgun (WGS) entry which is preliminary data.</text>
</comment>
<evidence type="ECO:0000256" key="6">
    <source>
        <dbReference type="ARBA" id="ARBA00023012"/>
    </source>
</evidence>
<feature type="modified residue" description="4-aspartylphosphate" evidence="11">
    <location>
        <position position="53"/>
    </location>
</feature>
<keyword evidence="9" id="KW-0010">Activator</keyword>
<dbReference type="GO" id="GO:0006355">
    <property type="term" value="P:regulation of DNA-templated transcription"/>
    <property type="evidence" value="ECO:0007669"/>
    <property type="project" value="InterPro"/>
</dbReference>
<dbReference type="PROSITE" id="PS00688">
    <property type="entry name" value="SIGMA54_INTERACT_3"/>
    <property type="match status" value="1"/>
</dbReference>
<dbReference type="CDD" id="cd17550">
    <property type="entry name" value="REC_NtrX-like"/>
    <property type="match status" value="1"/>
</dbReference>
<dbReference type="InterPro" id="IPR001789">
    <property type="entry name" value="Sig_transdc_resp-reg_receiver"/>
</dbReference>
<evidence type="ECO:0000256" key="9">
    <source>
        <dbReference type="ARBA" id="ARBA00023159"/>
    </source>
</evidence>
<dbReference type="Gene3D" id="1.10.8.60">
    <property type="match status" value="1"/>
</dbReference>
<evidence type="ECO:0000313" key="14">
    <source>
        <dbReference type="EMBL" id="TXC64626.1"/>
    </source>
</evidence>
<dbReference type="InterPro" id="IPR025943">
    <property type="entry name" value="Sigma_54_int_dom_ATP-bd_2"/>
</dbReference>
<name>A0A5C6TWL7_9SPHN</name>
<feature type="domain" description="Sigma-54 factor interaction" evidence="12">
    <location>
        <begin position="142"/>
        <end position="367"/>
    </location>
</feature>
<dbReference type="Pfam" id="PF25601">
    <property type="entry name" value="AAA_lid_14"/>
    <property type="match status" value="1"/>
</dbReference>
<dbReference type="FunFam" id="3.40.50.300:FF:000006">
    <property type="entry name" value="DNA-binding transcriptional regulator NtrC"/>
    <property type="match status" value="1"/>
</dbReference>
<evidence type="ECO:0000256" key="4">
    <source>
        <dbReference type="ARBA" id="ARBA00022741"/>
    </source>
</evidence>
<dbReference type="SUPFAM" id="SSF46689">
    <property type="entry name" value="Homeodomain-like"/>
    <property type="match status" value="1"/>
</dbReference>
<evidence type="ECO:0000256" key="8">
    <source>
        <dbReference type="ARBA" id="ARBA00023125"/>
    </source>
</evidence>
<dbReference type="FunFam" id="3.40.50.2300:FF:000018">
    <property type="entry name" value="DNA-binding transcriptional regulator NtrC"/>
    <property type="match status" value="1"/>
</dbReference>
<dbReference type="PROSITE" id="PS50045">
    <property type="entry name" value="SIGMA54_INTERACT_4"/>
    <property type="match status" value="1"/>
</dbReference>
<evidence type="ECO:0000256" key="10">
    <source>
        <dbReference type="ARBA" id="ARBA00023163"/>
    </source>
</evidence>
<keyword evidence="8" id="KW-0238">DNA-binding</keyword>
<dbReference type="RefSeq" id="WP_147044049.1">
    <property type="nucleotide sequence ID" value="NZ_BAABIR010000001.1"/>
</dbReference>
<feature type="domain" description="Response regulatory" evidence="13">
    <location>
        <begin position="4"/>
        <end position="120"/>
    </location>
</feature>
<dbReference type="InterPro" id="IPR003593">
    <property type="entry name" value="AAA+_ATPase"/>
</dbReference>
<keyword evidence="6" id="KW-0902">Two-component regulatory system</keyword>
<dbReference type="FunFam" id="1.10.10.60:FF:000165">
    <property type="entry name" value="Two-component system nitrogen regulation response regulator NtrX"/>
    <property type="match status" value="1"/>
</dbReference>
<evidence type="ECO:0000256" key="5">
    <source>
        <dbReference type="ARBA" id="ARBA00022840"/>
    </source>
</evidence>
<reference evidence="14 15" key="1">
    <citation type="journal article" date="2015" name="J. Microbiol.">
        <title>Sphingosinicella ginsenosidimutans sp. nov., with ginsenoside converting activity.</title>
        <authorList>
            <person name="Kim J.K."/>
            <person name="Kang M.S."/>
            <person name="Park S.C."/>
            <person name="Kim K.M."/>
            <person name="Choi K."/>
            <person name="Yoon M.H."/>
            <person name="Im W.T."/>
        </authorList>
    </citation>
    <scope>NUCLEOTIDE SEQUENCE [LARGE SCALE GENOMIC DNA]</scope>
    <source>
        <strain evidence="14 15">BS-11</strain>
    </source>
</reference>
<evidence type="ECO:0000259" key="12">
    <source>
        <dbReference type="PROSITE" id="PS50045"/>
    </source>
</evidence>
<dbReference type="Pfam" id="PF02954">
    <property type="entry name" value="HTH_8"/>
    <property type="match status" value="1"/>
</dbReference>
<dbReference type="PANTHER" id="PTHR32071">
    <property type="entry name" value="TRANSCRIPTIONAL REGULATORY PROTEIN"/>
    <property type="match status" value="1"/>
</dbReference>
<dbReference type="SMART" id="SM00448">
    <property type="entry name" value="REC"/>
    <property type="match status" value="1"/>
</dbReference>
<keyword evidence="5" id="KW-0067">ATP-binding</keyword>
<evidence type="ECO:0000256" key="3">
    <source>
        <dbReference type="ARBA" id="ARBA00022553"/>
    </source>
</evidence>
<keyword evidence="7" id="KW-0805">Transcription regulation</keyword>
<keyword evidence="15" id="KW-1185">Reference proteome</keyword>
<dbReference type="Proteomes" id="UP000321249">
    <property type="component" value="Unassembled WGS sequence"/>
</dbReference>
<dbReference type="PROSITE" id="PS50110">
    <property type="entry name" value="RESPONSE_REGULATORY"/>
    <property type="match status" value="1"/>
</dbReference>
<dbReference type="GO" id="GO:0005737">
    <property type="term" value="C:cytoplasm"/>
    <property type="evidence" value="ECO:0007669"/>
    <property type="project" value="UniProtKB-SubCell"/>
</dbReference>
<accession>A0A5C6TWL7</accession>
<dbReference type="InterPro" id="IPR025944">
    <property type="entry name" value="Sigma_54_int_dom_CS"/>
</dbReference>
<dbReference type="OrthoDB" id="9154941at2"/>
<dbReference type="SUPFAM" id="SSF52540">
    <property type="entry name" value="P-loop containing nucleoside triphosphate hydrolases"/>
    <property type="match status" value="1"/>
</dbReference>
<dbReference type="PROSITE" id="PS00676">
    <property type="entry name" value="SIGMA54_INTERACT_2"/>
    <property type="match status" value="1"/>
</dbReference>
<dbReference type="InterPro" id="IPR058031">
    <property type="entry name" value="AAA_lid_NorR"/>
</dbReference>
<keyword evidence="10" id="KW-0804">Transcription</keyword>
<dbReference type="SUPFAM" id="SSF52172">
    <property type="entry name" value="CheY-like"/>
    <property type="match status" value="1"/>
</dbReference>
<evidence type="ECO:0000259" key="13">
    <source>
        <dbReference type="PROSITE" id="PS50110"/>
    </source>
</evidence>
<evidence type="ECO:0000256" key="2">
    <source>
        <dbReference type="ARBA" id="ARBA00022490"/>
    </source>
</evidence>
<evidence type="ECO:0000313" key="15">
    <source>
        <dbReference type="Proteomes" id="UP000321249"/>
    </source>
</evidence>
<comment type="subcellular location">
    <subcellularLocation>
        <location evidence="1">Cytoplasm</location>
    </subcellularLocation>
</comment>
<dbReference type="Gene3D" id="3.40.50.300">
    <property type="entry name" value="P-loop containing nucleotide triphosphate hydrolases"/>
    <property type="match status" value="1"/>
</dbReference>
<dbReference type="GO" id="GO:0000160">
    <property type="term" value="P:phosphorelay signal transduction system"/>
    <property type="evidence" value="ECO:0007669"/>
    <property type="project" value="UniProtKB-KW"/>
</dbReference>
<proteinExistence type="predicted"/>
<dbReference type="FunFam" id="1.10.8.60:FF:000014">
    <property type="entry name" value="DNA-binding transcriptional regulator NtrC"/>
    <property type="match status" value="1"/>
</dbReference>
<dbReference type="CDD" id="cd00009">
    <property type="entry name" value="AAA"/>
    <property type="match status" value="1"/>
</dbReference>
<dbReference type="GO" id="GO:0005524">
    <property type="term" value="F:ATP binding"/>
    <property type="evidence" value="ECO:0007669"/>
    <property type="project" value="UniProtKB-KW"/>
</dbReference>
<dbReference type="SMART" id="SM00382">
    <property type="entry name" value="AAA"/>
    <property type="match status" value="1"/>
</dbReference>
<dbReference type="PANTHER" id="PTHR32071:SF17">
    <property type="entry name" value="TRANSCRIPTIONAL REGULATOR (NTRC FAMILY)"/>
    <property type="match status" value="1"/>
</dbReference>
<dbReference type="InterPro" id="IPR009057">
    <property type="entry name" value="Homeodomain-like_sf"/>
</dbReference>
<evidence type="ECO:0000256" key="1">
    <source>
        <dbReference type="ARBA" id="ARBA00004496"/>
    </source>
</evidence>
<dbReference type="AlphaFoldDB" id="A0A5C6TWL7"/>
<dbReference type="InterPro" id="IPR002197">
    <property type="entry name" value="HTH_Fis"/>
</dbReference>
<dbReference type="InterPro" id="IPR027417">
    <property type="entry name" value="P-loop_NTPase"/>
</dbReference>
<dbReference type="EMBL" id="VOQQ01000001">
    <property type="protein sequence ID" value="TXC64626.1"/>
    <property type="molecule type" value="Genomic_DNA"/>
</dbReference>
<sequence length="461" mass="50698">MALDILIVDDEQDIRDLVAGVLEDEGYTTRAAANSDEALLALADRRPSLALLDVWLQGSKLDGLQLLDEIKRRDPTLPVLVISGHGNLDTAVAAIRQGAVDFIEKPFEAGHLVHLVARATETERLRRENEALRRQIGNDMELTGASAAINNVRATLKRVAATGSRVLISGPAGVGKEVAARLLHSWSPRASGPFVVVTAARMTPERVEEVLFGTEEGGELARPGLLEQAHGGTLFIDEVADMPLSTQGKILRVLTDQSFTRVGGQRTVRIDMRVVSSSSRNLPDEIAAGRFREDLYYRLNVVPVHLPALAERREDIPELVGHFAARYAVEQRVGTPDVSPDAMAALQAYDWPGNVRQLRNVIERTIILAPGERIARIDIDMLPPELLNDQAQLTPNEAVRAIMGTPLREARETFEREYLKVQIRRFSGNISRTANFIGMERSALHRKLKALGLGENRGEGD</sequence>
<dbReference type="GO" id="GO:0043565">
    <property type="term" value="F:sequence-specific DNA binding"/>
    <property type="evidence" value="ECO:0007669"/>
    <property type="project" value="InterPro"/>
</dbReference>
<keyword evidence="3 11" id="KW-0597">Phosphoprotein</keyword>
<dbReference type="Pfam" id="PF00158">
    <property type="entry name" value="Sigma54_activat"/>
    <property type="match status" value="1"/>
</dbReference>
<organism evidence="14 15">
    <name type="scientific">Allosphingosinicella ginsenosidimutans</name>
    <dbReference type="NCBI Taxonomy" id="1176539"/>
    <lineage>
        <taxon>Bacteria</taxon>
        <taxon>Pseudomonadati</taxon>
        <taxon>Pseudomonadota</taxon>
        <taxon>Alphaproteobacteria</taxon>
        <taxon>Sphingomonadales</taxon>
        <taxon>Sphingomonadaceae</taxon>
        <taxon>Allosphingosinicella</taxon>
    </lineage>
</organism>
<dbReference type="Gene3D" id="1.10.10.60">
    <property type="entry name" value="Homeodomain-like"/>
    <property type="match status" value="1"/>
</dbReference>
<dbReference type="InterPro" id="IPR011006">
    <property type="entry name" value="CheY-like_superfamily"/>
</dbReference>
<evidence type="ECO:0000256" key="11">
    <source>
        <dbReference type="PROSITE-ProRule" id="PRU00169"/>
    </source>
</evidence>
<dbReference type="InterPro" id="IPR002078">
    <property type="entry name" value="Sigma_54_int"/>
</dbReference>